<reference evidence="1 2" key="1">
    <citation type="submission" date="2018-12" db="EMBL/GenBank/DDBJ databases">
        <title>Genome Sequence of Candidatus Viridilinea halotolerans isolated from saline sulfide-rich spring.</title>
        <authorList>
            <person name="Grouzdev D.S."/>
            <person name="Burganskaya E.I."/>
            <person name="Krutkina M.S."/>
            <person name="Sukhacheva M.V."/>
            <person name="Gorlenko V.M."/>
        </authorList>
    </citation>
    <scope>NUCLEOTIDE SEQUENCE [LARGE SCALE GENOMIC DNA]</scope>
    <source>
        <strain evidence="1">Chok-6</strain>
    </source>
</reference>
<dbReference type="EMBL" id="RSAS01000014">
    <property type="protein sequence ID" value="RRR78462.1"/>
    <property type="molecule type" value="Genomic_DNA"/>
</dbReference>
<evidence type="ECO:0000313" key="2">
    <source>
        <dbReference type="Proteomes" id="UP000280307"/>
    </source>
</evidence>
<comment type="caution">
    <text evidence="1">The sequence shown here is derived from an EMBL/GenBank/DDBJ whole genome shotgun (WGS) entry which is preliminary data.</text>
</comment>
<protein>
    <submittedName>
        <fullName evidence="1">Uncharacterized protein</fullName>
    </submittedName>
</protein>
<sequence length="131" mass="13832">MRLVILYDGDATGDSKIYLHEANGLRDVTESVLTSGHWPGGMPGSPGARELDTGSVATLSNFINWATKSYPEPHRRFLAIVDHGGGWTLDLDPPGQQRGIPGVQAGGWRGMSLDLGSGGSSLSTRETGEAL</sequence>
<name>A0A426UC67_9CHLR</name>
<evidence type="ECO:0000313" key="1">
    <source>
        <dbReference type="EMBL" id="RRR78462.1"/>
    </source>
</evidence>
<organism evidence="1 2">
    <name type="scientific">Candidatus Viridilinea halotolerans</name>
    <dbReference type="NCBI Taxonomy" id="2491704"/>
    <lineage>
        <taxon>Bacteria</taxon>
        <taxon>Bacillati</taxon>
        <taxon>Chloroflexota</taxon>
        <taxon>Chloroflexia</taxon>
        <taxon>Chloroflexales</taxon>
        <taxon>Chloroflexineae</taxon>
        <taxon>Oscillochloridaceae</taxon>
        <taxon>Candidatus Viridilinea</taxon>
    </lineage>
</organism>
<accession>A0A426UC67</accession>
<dbReference type="Proteomes" id="UP000280307">
    <property type="component" value="Unassembled WGS sequence"/>
</dbReference>
<proteinExistence type="predicted"/>
<dbReference type="AlphaFoldDB" id="A0A426UC67"/>
<gene>
    <name evidence="1" type="ORF">EI684_00260</name>
</gene>